<feature type="domain" description="HAM1-like N-terminal" evidence="2">
    <location>
        <begin position="238"/>
        <end position="562"/>
    </location>
</feature>
<reference evidence="3 4" key="1">
    <citation type="journal article" date="2020" name="ISME J.">
        <title>Uncovering the hidden diversity of litter-decomposition mechanisms in mushroom-forming fungi.</title>
        <authorList>
            <person name="Floudas D."/>
            <person name="Bentzer J."/>
            <person name="Ahren D."/>
            <person name="Johansson T."/>
            <person name="Persson P."/>
            <person name="Tunlid A."/>
        </authorList>
    </citation>
    <scope>NUCLEOTIDE SEQUENCE [LARGE SCALE GENOMIC DNA]</scope>
    <source>
        <strain evidence="3 4">CBS 661.87</strain>
    </source>
</reference>
<dbReference type="Proteomes" id="UP000565441">
    <property type="component" value="Unassembled WGS sequence"/>
</dbReference>
<evidence type="ECO:0000313" key="4">
    <source>
        <dbReference type="Proteomes" id="UP000565441"/>
    </source>
</evidence>
<evidence type="ECO:0000259" key="1">
    <source>
        <dbReference type="Pfam" id="PF14613"/>
    </source>
</evidence>
<dbReference type="PANTHER" id="PTHR31138:SF1">
    <property type="entry name" value="PDZ DOMAIN-CONTAINING PROTEIN"/>
    <property type="match status" value="1"/>
</dbReference>
<protein>
    <submittedName>
        <fullName evidence="3">Uncharacterized protein</fullName>
    </submittedName>
</protein>
<feature type="domain" description="HAM1-like C-terminal" evidence="1">
    <location>
        <begin position="595"/>
        <end position="723"/>
    </location>
</feature>
<evidence type="ECO:0000313" key="3">
    <source>
        <dbReference type="EMBL" id="KAF5378126.1"/>
    </source>
</evidence>
<dbReference type="Pfam" id="PF14613">
    <property type="entry name" value="HAM1_C"/>
    <property type="match status" value="1"/>
</dbReference>
<dbReference type="InterPro" id="IPR045967">
    <property type="entry name" value="HAM1-like_N"/>
</dbReference>
<dbReference type="InterPro" id="IPR027842">
    <property type="entry name" value="HAM1-like_C"/>
</dbReference>
<gene>
    <name evidence="3" type="ORF">D9615_007578</name>
</gene>
<dbReference type="AlphaFoldDB" id="A0A8H5M2D0"/>
<dbReference type="EMBL" id="JAACJP010000021">
    <property type="protein sequence ID" value="KAF5378126.1"/>
    <property type="molecule type" value="Genomic_DNA"/>
</dbReference>
<organism evidence="3 4">
    <name type="scientific">Tricholomella constricta</name>
    <dbReference type="NCBI Taxonomy" id="117010"/>
    <lineage>
        <taxon>Eukaryota</taxon>
        <taxon>Fungi</taxon>
        <taxon>Dikarya</taxon>
        <taxon>Basidiomycota</taxon>
        <taxon>Agaricomycotina</taxon>
        <taxon>Agaricomycetes</taxon>
        <taxon>Agaricomycetidae</taxon>
        <taxon>Agaricales</taxon>
        <taxon>Tricholomatineae</taxon>
        <taxon>Lyophyllaceae</taxon>
        <taxon>Tricholomella</taxon>
    </lineage>
</organism>
<dbReference type="OrthoDB" id="19394at2759"/>
<evidence type="ECO:0000259" key="2">
    <source>
        <dbReference type="Pfam" id="PF19343"/>
    </source>
</evidence>
<comment type="caution">
    <text evidence="3">The sequence shown here is derived from an EMBL/GenBank/DDBJ whole genome shotgun (WGS) entry which is preliminary data.</text>
</comment>
<dbReference type="PANTHER" id="PTHR31138">
    <property type="entry name" value="CHROMOSOME 19, WHOLE GENOME SHOTGUN SEQUENCE"/>
    <property type="match status" value="1"/>
</dbReference>
<proteinExistence type="predicted"/>
<accession>A0A8H5M2D0</accession>
<keyword evidence="4" id="KW-1185">Reference proteome</keyword>
<dbReference type="Pfam" id="PF19343">
    <property type="entry name" value="HAM1_N"/>
    <property type="match status" value="2"/>
</dbReference>
<name>A0A8H5M2D0_9AGAR</name>
<feature type="domain" description="HAM1-like N-terminal" evidence="2">
    <location>
        <begin position="7"/>
        <end position="221"/>
    </location>
</feature>
<sequence>MDKATSVLGALDAGKLPTTQQINQFIDWLDKVGIASVEPRITGDLSSQGRLLARRVRELLDAYKQLGINKNGDNILQIAFWHLSQGDLKPSGFDKEKATADVEAIRSALRTLLSIIWTSLSSESGNLLNDFASFTRLSLADAAELIETTAGTAKESLRDIEQGVQKGERTHLIGRDKKRVEEEERDVKAKWDHSMDAVKGAGDSAIDAGRGVSASVQEKAEKTSTRVQAAYLKICDRAQADPKFREAVDTIISTLQKCVHQTLDAGKSSSLSSFIQDPTPEQHIPKALDLIQTFLERLSSTPLEPLFTKIRMCLDAIAADPELRQWFDDFFELTRKNLSKEGYARSDESKANRKSLRTRWKALLDEESGKWRDTVDGVKQELSKFQDGLNADRDLQRVKTAHEKLSEDLERGLIEAGGKAETGLEALMERASWFWQDIFRVYIPRIVEFLGDLPIPRTEYKDAEIEFVLENLDISSLNLLPSHVYIRNITDVDITTVDSPTAPAHTAVGTLTRIKVDAVQLKLDDVSFWYRDLNAGMLAPAEVSGRLALTLPPQGVSLDIKVRLIPAIIPASDPGSRAAKAHFHVVEHVKVGISDEVGMEIKESNHGVLLSLFRPIFVMRLKEALEKTLAEQVRAAIEWVDGVAWDVGRRKEVFEDTGAVRGGAAVLAAVWSEVGRLRREGGARGVEWKATGTGVVVKQGEGEGEVQFAMGAEPQILSGEKRGPVGAASEPLGKRVEEAVKGATGVDVDMEAPGHQIGQAKGKMAEQAKGFVKEGKRKVETFQKTVEAKKAQEKRIEGWKSEAFDF</sequence>